<dbReference type="EMBL" id="AOLG01000051">
    <property type="protein sequence ID" value="ELZ65950.1"/>
    <property type="molecule type" value="Genomic_DNA"/>
</dbReference>
<dbReference type="InterPro" id="IPR011626">
    <property type="entry name" value="Alpha-macroglobulin_TED"/>
</dbReference>
<proteinExistence type="predicted"/>
<gene>
    <name evidence="3" type="ORF">C457_15367</name>
</gene>
<dbReference type="SUPFAM" id="SSF48239">
    <property type="entry name" value="Terpenoid cyclases/Protein prenyltransferases"/>
    <property type="match status" value="1"/>
</dbReference>
<evidence type="ECO:0000259" key="2">
    <source>
        <dbReference type="Pfam" id="PF07705"/>
    </source>
</evidence>
<reference evidence="3 4" key="1">
    <citation type="journal article" date="2014" name="PLoS Genet.">
        <title>Phylogenetically driven sequencing of extremely halophilic archaea reveals strategies for static and dynamic osmo-response.</title>
        <authorList>
            <person name="Becker E.A."/>
            <person name="Seitzer P.M."/>
            <person name="Tritt A."/>
            <person name="Larsen D."/>
            <person name="Krusor M."/>
            <person name="Yao A.I."/>
            <person name="Wu D."/>
            <person name="Madern D."/>
            <person name="Eisen J.A."/>
            <person name="Darling A.E."/>
            <person name="Facciotti M.T."/>
        </authorList>
    </citation>
    <scope>NUCLEOTIDE SEQUENCE [LARGE SCALE GENOMIC DNA]</scope>
    <source>
        <strain evidence="4">DSM 18310 / JCM 13924 / TL6</strain>
    </source>
</reference>
<dbReference type="Gene3D" id="2.60.40.10">
    <property type="entry name" value="Immunoglobulins"/>
    <property type="match status" value="6"/>
</dbReference>
<comment type="caution">
    <text evidence="3">The sequence shown here is derived from an EMBL/GenBank/DDBJ whole genome shotgun (WGS) entry which is preliminary data.</text>
</comment>
<dbReference type="GO" id="GO:0005615">
    <property type="term" value="C:extracellular space"/>
    <property type="evidence" value="ECO:0007669"/>
    <property type="project" value="InterPro"/>
</dbReference>
<keyword evidence="4" id="KW-1185">Reference proteome</keyword>
<dbReference type="Pfam" id="PF07678">
    <property type="entry name" value="TED_complement"/>
    <property type="match status" value="1"/>
</dbReference>
<feature type="domain" description="Alpha-macroglobulin-like TED" evidence="1">
    <location>
        <begin position="1405"/>
        <end position="1731"/>
    </location>
</feature>
<dbReference type="CDD" id="cd00688">
    <property type="entry name" value="ISOPREN_C2_like"/>
    <property type="match status" value="1"/>
</dbReference>
<evidence type="ECO:0000259" key="1">
    <source>
        <dbReference type="Pfam" id="PF07678"/>
    </source>
</evidence>
<evidence type="ECO:0000313" key="3">
    <source>
        <dbReference type="EMBL" id="ELZ65950.1"/>
    </source>
</evidence>
<dbReference type="InterPro" id="IPR013783">
    <property type="entry name" value="Ig-like_fold"/>
</dbReference>
<accession>M0G176</accession>
<dbReference type="InterPro" id="IPR008930">
    <property type="entry name" value="Terpenoid_cyclase/PrenylTrfase"/>
</dbReference>
<evidence type="ECO:0000313" key="4">
    <source>
        <dbReference type="Proteomes" id="UP000011559"/>
    </source>
</evidence>
<dbReference type="OrthoDB" id="289240at2157"/>
<protein>
    <submittedName>
        <fullName evidence="3">CARDB domain-containing protein</fullName>
    </submittedName>
</protein>
<dbReference type="PATRIC" id="fig|1227461.3.peg.3005"/>
<name>M0G176_HALPT</name>
<dbReference type="Proteomes" id="UP000011559">
    <property type="component" value="Unassembled WGS sequence"/>
</dbReference>
<organism evidence="3 4">
    <name type="scientific">Haloferax prahovense (strain DSM 18310 / JCM 13924 / TL6)</name>
    <dbReference type="NCBI Taxonomy" id="1227461"/>
    <lineage>
        <taxon>Archaea</taxon>
        <taxon>Methanobacteriati</taxon>
        <taxon>Methanobacteriota</taxon>
        <taxon>Stenosarchaea group</taxon>
        <taxon>Halobacteria</taxon>
        <taxon>Halobacteriales</taxon>
        <taxon>Haloferacaceae</taxon>
        <taxon>Haloferax</taxon>
    </lineage>
</organism>
<dbReference type="Pfam" id="PF07705">
    <property type="entry name" value="CARDB"/>
    <property type="match status" value="1"/>
</dbReference>
<feature type="domain" description="CARDB" evidence="2">
    <location>
        <begin position="723"/>
        <end position="824"/>
    </location>
</feature>
<sequence length="1813" mass="192417">MSDELKIDAGENVSVWQYSLLTLRPNNPAASSEFVTLDDVPYISHEIRNTNIFVGTSDLETSLDKNRIYVFNKTEITATFNPGKAGKSSVVDGEKVQLVAVRLKEGAKQPGGISDIGNLLTTSEDTNAEIVRKFTGESGEQNFKFTPDKSGQYIFATVLVENSTDPGLVQGSSAGNLTAEGNVTVVGFDHFLVQDGRSTVTPPEVAAVGNDVNVDVDASNLGTDDVSHTTILLNESVLGDQQQTIQLNGSEVEEIQSSIDRIEGATDVKPGTNFAGSTLPASRYNGNTNIVSLLSRLAGEDSVTQTDDTVIYTSINGTVGGPKETVTLRTTENFTPGNYSVVHFATAQNGTATLSNKATVQLVDGVQLNIEPSAVEIQQGDSVTLNVTRADTGDRVAGANVTYNGKTFTTDSNGQVTFTPVESGTATVTKEPSDGTAYISSSVDLYVITPEIQLTDYNVSSTSVTTDETVTVNATIENTDYFGGNFTVDLKRDGQTVESKTVFVDEGETVVEQFELSFDTPGTYDVTVNEAPPTAIEVSGVPDIVYSNLTVPSQVSPGDTTVVSADIRNNGTGTGEYNASLVIDRQTVEWMNGTLTPDESTTVTFEKELGPGTYQIAVDGLPAQTVTVDKPANLEYSNQQVNETEIGLEDAVNVSATVTNTGDVSDTFTATLSVDDEITQTKAVTLDGGESKTVSFTVSGLELGEHTVRIGDLSPETVTVKAPDITPTLSVETNVTKGVVPVNATVKNRGNVEATGVDVIVEAKADNGGSWEELTSRSVDLAAGESVDINTTLARVDARNYSVRVIADPADEIAEASETNNEVSARVTGGPLAKGYVKLPDGSAAVDDLVYTSRTNPGNESWFVGQTFTDENGRFLVPVVNGTAQTIAYVQDEASGWSGDHPRDGSPDIYSLHTTRGTERVLNVGNTTLPDAGLLNVTVVDQDGDPVENATIAVHHNNDGTRSGVAYKSNADGLLPAGEGDKTGIEVRGDMEVRVTPPENDRFVNRTYWQNLTVDTSGANLTFRLAEGADLSPELDVEQQQRFNDGVNASVTVSNDGLVNVSNATVNLTVEAANGATETYTKYTGNLSDSTDAPNNETTLSYDLTEFASEELLGTLAQGNARVTATVDPANEIPETDETNNQVVNSTRVVYADPAVRIQGQSTVLQSQSATLVVFTKNNGTAPTGEFNVTVDYDDGTTENITIGNLGVQQPNTTRVTHSFATGGDKVVTASVSDGVPFDNNESTKNVTVKPYTLSIDDEDVSVPSTVVNNSTVTVLAEFDANYPSDVNATVSLPAGLELVDGQRAEKQVRSSAKGGSVAWKVRGNTTADIDDAQLDVTVEAFGQSDTASATTNVTVPKVRYTTTNATTLESAGETQSLALNISDATTYEHTLNVTVQSGTDGRTLQGLEYLFSYPYWCVEQTTTQMMSALRTDQYYRNGDLPSNYDRDRANSTISAGISKLADEDTPGAYVNISQHDNGAWSMYGNNPRGDLFYTIYALQGVSAVSDDTVQSSRTDVNKSLQNINQSGAVLWLADKQRNNGRVRPSGYFLRDDTSATAYTTVAIDRAGDDLNATAQTAANEFSVDAAVYLIEQQNGDGSWEAGSREAQATAYAVQALAAVNDSDTLWTQVNNELSSGNVSMALDSGVQWLAANQREDGSWAGYTNSPYWSNTGEKARATGNAIIALNAAEGYTAASNDTVSDGVGYLVSIYQQGGSFGNTRATGVAIDALTTADQRNAGAQTVTVEINSTFTEDVTVDGNTPTATVSFTTDELETLRETGTITLTVENSTQTPVVVGAESEQLVNEQEYEDTN</sequence>
<dbReference type="InterPro" id="IPR011635">
    <property type="entry name" value="CARDB"/>
</dbReference>
<dbReference type="Gene3D" id="1.50.10.20">
    <property type="match status" value="1"/>
</dbReference>